<dbReference type="PANTHER" id="PTHR15323:SF6">
    <property type="entry name" value="CELL DIVISION CYCLE PROTEIN 123 HOMOLOG"/>
    <property type="match status" value="1"/>
</dbReference>
<dbReference type="GO" id="GO:0005737">
    <property type="term" value="C:cytoplasm"/>
    <property type="evidence" value="ECO:0007669"/>
    <property type="project" value="TreeGrafter"/>
</dbReference>
<dbReference type="EMBL" id="NESQ01000109">
    <property type="protein sequence ID" value="PUU78713.1"/>
    <property type="molecule type" value="Genomic_DNA"/>
</dbReference>
<comment type="caution">
    <text evidence="3">The sequence shown here is derived from an EMBL/GenBank/DDBJ whole genome shotgun (WGS) entry which is preliminary data.</text>
</comment>
<proteinExistence type="inferred from homology"/>
<sequence length="389" mass="43688">MVHQDPDSHPLTPPQTLHEIFPPVQKSHILNCAFASWHTRYKSITPKARTIPLTPEFLAYLREDGIILPDDEGVSPPAATTTADSDDEEMSAPSNFPPGEAEDEEDDEEDRARNPTQRFPQLHSQIKQTIAALGGAVTPKLNWSSPKDALFMSATHTLECRTPGDIYLLLKSSDFITHDLEHPFDDTDPSDPTPASSIQYHLVLRKYFNMNPALEFRTFVAGRRILGISQRDLNHYAFLGELKSEIRRLVVGFFNESLAGFPDGDFVFDCYVEPTAREGGGERGRRVWLVDINPFAPRTDSALFSWGEILRLRTQEVEEADEEVVEVRLLESGDPEAWGFGTATYSASKLPRELVEAGVQGEEAVWEFARRWKGIMEEIERGEGEGSET</sequence>
<protein>
    <submittedName>
        <fullName evidence="3">D123-domain-containing protein</fullName>
    </submittedName>
</protein>
<evidence type="ECO:0000313" key="3">
    <source>
        <dbReference type="EMBL" id="PUU78713.1"/>
    </source>
</evidence>
<comment type="similarity">
    <text evidence="1">Belongs to the CDC123 family.</text>
</comment>
<dbReference type="PANTHER" id="PTHR15323">
    <property type="entry name" value="D123 PROTEIN"/>
    <property type="match status" value="1"/>
</dbReference>
<feature type="region of interest" description="Disordered" evidence="2">
    <location>
        <begin position="68"/>
        <end position="123"/>
    </location>
</feature>
<name>A0A2T6ZTB4_TUBBO</name>
<reference evidence="3 4" key="1">
    <citation type="submission" date="2017-04" db="EMBL/GenBank/DDBJ databases">
        <title>Draft genome sequence of Tuber borchii Vittad., a whitish edible truffle.</title>
        <authorList>
            <consortium name="DOE Joint Genome Institute"/>
            <person name="Murat C."/>
            <person name="Kuo A."/>
            <person name="Barry K.W."/>
            <person name="Clum A."/>
            <person name="Dockter R.B."/>
            <person name="Fauchery L."/>
            <person name="Iotti M."/>
            <person name="Kohler A."/>
            <person name="Labutti K."/>
            <person name="Lindquist E.A."/>
            <person name="Lipzen A."/>
            <person name="Ohm R.A."/>
            <person name="Wang M."/>
            <person name="Grigoriev I.V."/>
            <person name="Zambonelli A."/>
            <person name="Martin F.M."/>
        </authorList>
    </citation>
    <scope>NUCLEOTIDE SEQUENCE [LARGE SCALE GENOMIC DNA]</scope>
    <source>
        <strain evidence="3 4">Tbo3840</strain>
    </source>
</reference>
<dbReference type="Proteomes" id="UP000244722">
    <property type="component" value="Unassembled WGS sequence"/>
</dbReference>
<dbReference type="InterPro" id="IPR009772">
    <property type="entry name" value="CDC123"/>
</dbReference>
<evidence type="ECO:0000256" key="2">
    <source>
        <dbReference type="SAM" id="MobiDB-lite"/>
    </source>
</evidence>
<gene>
    <name evidence="3" type="ORF">B9Z19DRAFT_1083429</name>
</gene>
<dbReference type="STRING" id="42251.A0A2T6ZTB4"/>
<feature type="compositionally biased region" description="Polar residues" evidence="2">
    <location>
        <begin position="114"/>
        <end position="123"/>
    </location>
</feature>
<evidence type="ECO:0000256" key="1">
    <source>
        <dbReference type="ARBA" id="ARBA00011047"/>
    </source>
</evidence>
<dbReference type="AlphaFoldDB" id="A0A2T6ZTB4"/>
<evidence type="ECO:0000313" key="4">
    <source>
        <dbReference type="Proteomes" id="UP000244722"/>
    </source>
</evidence>
<dbReference type="OrthoDB" id="360540at2759"/>
<feature type="compositionally biased region" description="Acidic residues" evidence="2">
    <location>
        <begin position="100"/>
        <end position="109"/>
    </location>
</feature>
<accession>A0A2T6ZTB4</accession>
<dbReference type="Pfam" id="PF07065">
    <property type="entry name" value="D123"/>
    <property type="match status" value="1"/>
</dbReference>
<organism evidence="3 4">
    <name type="scientific">Tuber borchii</name>
    <name type="common">White truffle</name>
    <dbReference type="NCBI Taxonomy" id="42251"/>
    <lineage>
        <taxon>Eukaryota</taxon>
        <taxon>Fungi</taxon>
        <taxon>Dikarya</taxon>
        <taxon>Ascomycota</taxon>
        <taxon>Pezizomycotina</taxon>
        <taxon>Pezizomycetes</taxon>
        <taxon>Pezizales</taxon>
        <taxon>Tuberaceae</taxon>
        <taxon>Tuber</taxon>
    </lineage>
</organism>
<keyword evidence="4" id="KW-1185">Reference proteome</keyword>